<feature type="signal peptide" evidence="2">
    <location>
        <begin position="1"/>
        <end position="30"/>
    </location>
</feature>
<feature type="region of interest" description="Disordered" evidence="1">
    <location>
        <begin position="211"/>
        <end position="243"/>
    </location>
</feature>
<organism evidence="3 4">
    <name type="scientific">Jaapia argillacea MUCL 33604</name>
    <dbReference type="NCBI Taxonomy" id="933084"/>
    <lineage>
        <taxon>Eukaryota</taxon>
        <taxon>Fungi</taxon>
        <taxon>Dikarya</taxon>
        <taxon>Basidiomycota</taxon>
        <taxon>Agaricomycotina</taxon>
        <taxon>Agaricomycetes</taxon>
        <taxon>Agaricomycetidae</taxon>
        <taxon>Jaapiales</taxon>
        <taxon>Jaapiaceae</taxon>
        <taxon>Jaapia</taxon>
    </lineage>
</organism>
<accession>A0A067P2W2</accession>
<dbReference type="InParanoid" id="A0A067P2W2"/>
<feature type="compositionally biased region" description="Polar residues" evidence="1">
    <location>
        <begin position="446"/>
        <end position="469"/>
    </location>
</feature>
<protein>
    <submittedName>
        <fullName evidence="3">Uncharacterized protein</fullName>
    </submittedName>
</protein>
<feature type="chain" id="PRO_5001642828" evidence="2">
    <location>
        <begin position="31"/>
        <end position="469"/>
    </location>
</feature>
<keyword evidence="4" id="KW-1185">Reference proteome</keyword>
<keyword evidence="2" id="KW-0732">Signal</keyword>
<evidence type="ECO:0000256" key="1">
    <source>
        <dbReference type="SAM" id="MobiDB-lite"/>
    </source>
</evidence>
<feature type="compositionally biased region" description="Polar residues" evidence="1">
    <location>
        <begin position="400"/>
        <end position="409"/>
    </location>
</feature>
<name>A0A067P2W2_9AGAM</name>
<feature type="region of interest" description="Disordered" evidence="1">
    <location>
        <begin position="157"/>
        <end position="193"/>
    </location>
</feature>
<gene>
    <name evidence="3" type="ORF">JAAARDRAFT_201012</name>
</gene>
<proteinExistence type="predicted"/>
<feature type="compositionally biased region" description="Low complexity" evidence="1">
    <location>
        <begin position="219"/>
        <end position="231"/>
    </location>
</feature>
<sequence>MWIPSQVRFFTFYFSQLLFTLSLTRLTSNAHRVPSRPPPIKPQFVLATRLSRPSKMSDDSLWNQFPQSDLPDIPSDLLDSVMTDSLASHPVATLAEPTHSPVDPVHPGKIYGTATQNGGPVASVPVRHDAGNVPLADDPALQVDHVLGREVVGSGLAGGDVDGSEAAGSNSANKSLHQDGEVLDDNLNDGHAMQSGVLDMDMDANAQATEQIHPHHSPLPRSSAPSSSDAHTATQPNPVEERPAPAITLSEHTLGTMFHDLPSCDAILLSYNSHLDSLQKLHALQRARMETINHRRKAIALESNQLLEEHFALLSNQLRIVQQIRDIRGRISAAHIDRNRLSSDSFQDSHPYDLQSGHAPTVSPSLYGSPSHDFSFSRLQNPNDDSYHSLLPLNTPPSLISAQSYSTPDDTLAQPLLCQAPPSHFTNPSSPPQHLRSPPRDPKIDPQTSPHLGTYSVPSRSHHNNSPAP</sequence>
<evidence type="ECO:0000313" key="3">
    <source>
        <dbReference type="EMBL" id="KDQ49263.1"/>
    </source>
</evidence>
<dbReference type="EMBL" id="KL197792">
    <property type="protein sequence ID" value="KDQ49263.1"/>
    <property type="molecule type" value="Genomic_DNA"/>
</dbReference>
<feature type="region of interest" description="Disordered" evidence="1">
    <location>
        <begin position="400"/>
        <end position="469"/>
    </location>
</feature>
<evidence type="ECO:0000256" key="2">
    <source>
        <dbReference type="SAM" id="SignalP"/>
    </source>
</evidence>
<dbReference type="HOGENOM" id="CLU_582728_0_0_1"/>
<dbReference type="Proteomes" id="UP000027265">
    <property type="component" value="Unassembled WGS sequence"/>
</dbReference>
<dbReference type="AlphaFoldDB" id="A0A067P2W2"/>
<reference evidence="4" key="1">
    <citation type="journal article" date="2014" name="Proc. Natl. Acad. Sci. U.S.A.">
        <title>Extensive sampling of basidiomycete genomes demonstrates inadequacy of the white-rot/brown-rot paradigm for wood decay fungi.</title>
        <authorList>
            <person name="Riley R."/>
            <person name="Salamov A.A."/>
            <person name="Brown D.W."/>
            <person name="Nagy L.G."/>
            <person name="Floudas D."/>
            <person name="Held B.W."/>
            <person name="Levasseur A."/>
            <person name="Lombard V."/>
            <person name="Morin E."/>
            <person name="Otillar R."/>
            <person name="Lindquist E.A."/>
            <person name="Sun H."/>
            <person name="LaButti K.M."/>
            <person name="Schmutz J."/>
            <person name="Jabbour D."/>
            <person name="Luo H."/>
            <person name="Baker S.E."/>
            <person name="Pisabarro A.G."/>
            <person name="Walton J.D."/>
            <person name="Blanchette R.A."/>
            <person name="Henrissat B."/>
            <person name="Martin F."/>
            <person name="Cullen D."/>
            <person name="Hibbett D.S."/>
            <person name="Grigoriev I.V."/>
        </authorList>
    </citation>
    <scope>NUCLEOTIDE SEQUENCE [LARGE SCALE GENOMIC DNA]</scope>
    <source>
        <strain evidence="4">MUCL 33604</strain>
    </source>
</reference>
<evidence type="ECO:0000313" key="4">
    <source>
        <dbReference type="Proteomes" id="UP000027265"/>
    </source>
</evidence>
<feature type="region of interest" description="Disordered" evidence="1">
    <location>
        <begin position="342"/>
        <end position="366"/>
    </location>
</feature>